<dbReference type="EMBL" id="JEOB01000002">
    <property type="protein sequence ID" value="EXM39595.1"/>
    <property type="molecule type" value="Genomic_DNA"/>
</dbReference>
<reference evidence="5 6" key="1">
    <citation type="submission" date="2013-06" db="EMBL/GenBank/DDBJ databases">
        <title>Rumen cellulosomics: divergent fiber-degrading strategies revealed by comparative genome-wide analysis of six Ruminococcal strains.</title>
        <authorList>
            <person name="Dassa B."/>
            <person name="Borovok I."/>
            <person name="Lamed R."/>
            <person name="Flint H."/>
            <person name="Yeoman C.J."/>
            <person name="White B."/>
            <person name="Bayer E.A."/>
        </authorList>
    </citation>
    <scope>NUCLEOTIDE SEQUENCE [LARGE SCALE GENOMIC DNA]</scope>
    <source>
        <strain evidence="5 6">SY3</strain>
    </source>
</reference>
<dbReference type="Pfam" id="PF08241">
    <property type="entry name" value="Methyltransf_11"/>
    <property type="match status" value="1"/>
</dbReference>
<sequence length="250" mass="28582">MDTSKKFDGRAKVYTAGRPGYPAELIDRLYDRYGFSKDSVIADIGSGTGKFARLLLERGNEVYCVEPNDDMRAAAEDELRVYAGYHSVKGGAENTTLISCSADFVTSAQAFHWFDTDRFRAECRRILKTGGTAVLVWNIRDMRAPVNRELYDLFKAYCPEFKGFGGGIKKDDERIVRFFGGDYERLSFEMPLFYDKERFIARCLSGSYSLKQGDERYDEYIRETERIFDNYARGGRLTIENSTVAYIGKP</sequence>
<evidence type="ECO:0000313" key="5">
    <source>
        <dbReference type="EMBL" id="EXM39595.1"/>
    </source>
</evidence>
<dbReference type="InterPro" id="IPR029063">
    <property type="entry name" value="SAM-dependent_MTases_sf"/>
</dbReference>
<organism evidence="5 6">
    <name type="scientific">Ruminococcus albus SY3</name>
    <dbReference type="NCBI Taxonomy" id="1341156"/>
    <lineage>
        <taxon>Bacteria</taxon>
        <taxon>Bacillati</taxon>
        <taxon>Bacillota</taxon>
        <taxon>Clostridia</taxon>
        <taxon>Eubacteriales</taxon>
        <taxon>Oscillospiraceae</taxon>
        <taxon>Ruminococcus</taxon>
    </lineage>
</organism>
<dbReference type="CDD" id="cd02440">
    <property type="entry name" value="AdoMet_MTases"/>
    <property type="match status" value="1"/>
</dbReference>
<dbReference type="PANTHER" id="PTHR44942:SF4">
    <property type="entry name" value="METHYLTRANSFERASE TYPE 11 DOMAIN-CONTAINING PROTEIN"/>
    <property type="match status" value="1"/>
</dbReference>
<name>A0A011WRI2_RUMAL</name>
<proteinExistence type="inferred from homology"/>
<comment type="similarity">
    <text evidence="1">Belongs to the methyltransferase superfamily.</text>
</comment>
<dbReference type="SUPFAM" id="SSF53335">
    <property type="entry name" value="S-adenosyl-L-methionine-dependent methyltransferases"/>
    <property type="match status" value="1"/>
</dbReference>
<dbReference type="PATRIC" id="fig|1341156.4.peg.1818"/>
<dbReference type="PANTHER" id="PTHR44942">
    <property type="entry name" value="METHYLTRANSF_11 DOMAIN-CONTAINING PROTEIN"/>
    <property type="match status" value="1"/>
</dbReference>
<comment type="caution">
    <text evidence="5">The sequence shown here is derived from an EMBL/GenBank/DDBJ whole genome shotgun (WGS) entry which is preliminary data.</text>
</comment>
<dbReference type="Gene3D" id="3.40.50.150">
    <property type="entry name" value="Vaccinia Virus protein VP39"/>
    <property type="match status" value="1"/>
</dbReference>
<keyword evidence="3 5" id="KW-0808">Transferase</keyword>
<evidence type="ECO:0000256" key="3">
    <source>
        <dbReference type="ARBA" id="ARBA00022679"/>
    </source>
</evidence>
<keyword evidence="2 5" id="KW-0489">Methyltransferase</keyword>
<dbReference type="OrthoDB" id="9797252at2"/>
<dbReference type="Proteomes" id="UP000021369">
    <property type="component" value="Unassembled WGS sequence"/>
</dbReference>
<evidence type="ECO:0000313" key="6">
    <source>
        <dbReference type="Proteomes" id="UP000021369"/>
    </source>
</evidence>
<dbReference type="AlphaFoldDB" id="A0A011WRI2"/>
<protein>
    <submittedName>
        <fullName evidence="5">Methyltransferase</fullName>
    </submittedName>
</protein>
<evidence type="ECO:0000259" key="4">
    <source>
        <dbReference type="Pfam" id="PF08241"/>
    </source>
</evidence>
<dbReference type="GO" id="GO:0008757">
    <property type="term" value="F:S-adenosylmethionine-dependent methyltransferase activity"/>
    <property type="evidence" value="ECO:0007669"/>
    <property type="project" value="InterPro"/>
</dbReference>
<gene>
    <name evidence="5" type="ORF">RASY3_07020</name>
</gene>
<dbReference type="InterPro" id="IPR051052">
    <property type="entry name" value="Diverse_substrate_MTase"/>
</dbReference>
<dbReference type="InterPro" id="IPR013216">
    <property type="entry name" value="Methyltransf_11"/>
</dbReference>
<evidence type="ECO:0000256" key="1">
    <source>
        <dbReference type="ARBA" id="ARBA00008361"/>
    </source>
</evidence>
<keyword evidence="6" id="KW-1185">Reference proteome</keyword>
<dbReference type="GO" id="GO:0032259">
    <property type="term" value="P:methylation"/>
    <property type="evidence" value="ECO:0007669"/>
    <property type="project" value="UniProtKB-KW"/>
</dbReference>
<accession>A0A011WRI2</accession>
<feature type="domain" description="Methyltransferase type 11" evidence="4">
    <location>
        <begin position="43"/>
        <end position="134"/>
    </location>
</feature>
<dbReference type="RefSeq" id="WP_037286389.1">
    <property type="nucleotide sequence ID" value="NZ_JEOB01000002.1"/>
</dbReference>
<evidence type="ECO:0000256" key="2">
    <source>
        <dbReference type="ARBA" id="ARBA00022603"/>
    </source>
</evidence>